<feature type="domain" description="Outer membrane protein beta-barrel" evidence="3">
    <location>
        <begin position="5"/>
        <end position="171"/>
    </location>
</feature>
<reference evidence="4 5" key="1">
    <citation type="submission" date="2023-02" db="EMBL/GenBank/DDBJ databases">
        <title>Mannheimia cairiniae sp. nov., a novel species of Mannheimia obtained from moscovy ducks (Cairina moschata) and reclassification of Mannheimia ovis as heterotypic synonym of Mannheimia pernigra.</title>
        <authorList>
            <person name="Christensen H."/>
        </authorList>
    </citation>
    <scope>NUCLEOTIDE SEQUENCE [LARGE SCALE GENOMIC DNA]</scope>
    <source>
        <strain evidence="4 5">AT1</strain>
    </source>
</reference>
<proteinExistence type="predicted"/>
<dbReference type="Pfam" id="PF13505">
    <property type="entry name" value="OMP_b-brl"/>
    <property type="match status" value="1"/>
</dbReference>
<gene>
    <name evidence="4" type="ORF">PTQ27_02985</name>
</gene>
<dbReference type="RefSeq" id="WP_273749526.1">
    <property type="nucleotide sequence ID" value="NZ_JAQSJE010000002.1"/>
</dbReference>
<feature type="chain" id="PRO_5046429884" evidence="2">
    <location>
        <begin position="19"/>
        <end position="171"/>
    </location>
</feature>
<dbReference type="Proteomes" id="UP001221909">
    <property type="component" value="Unassembled WGS sequence"/>
</dbReference>
<dbReference type="EMBL" id="JAQSJE010000002">
    <property type="protein sequence ID" value="MDD0823436.1"/>
    <property type="molecule type" value="Genomic_DNA"/>
</dbReference>
<sequence>MKKLTLALACLFSVNAFAAPVGNTFTGVGVGVDLATTKYKVDGVKGKQSTGPALIVDYGIEQGNNFVGIVQGKAKIGSTKVFNDVKQKNKYTIAYQQGYRVGSDLLPYIKVDASSSKVGNETFRGFGFGAGAKYAVSSDIEIGAEYTRDNLKRSGTKLRGNVFSANAAYRF</sequence>
<evidence type="ECO:0000259" key="3">
    <source>
        <dbReference type="Pfam" id="PF13505"/>
    </source>
</evidence>
<evidence type="ECO:0000256" key="2">
    <source>
        <dbReference type="SAM" id="SignalP"/>
    </source>
</evidence>
<keyword evidence="5" id="KW-1185">Reference proteome</keyword>
<evidence type="ECO:0000313" key="5">
    <source>
        <dbReference type="Proteomes" id="UP001221909"/>
    </source>
</evidence>
<dbReference type="InterPro" id="IPR027385">
    <property type="entry name" value="Beta-barrel_OMP"/>
</dbReference>
<dbReference type="InterPro" id="IPR011250">
    <property type="entry name" value="OMP/PagP_B-barrel"/>
</dbReference>
<evidence type="ECO:0000313" key="4">
    <source>
        <dbReference type="EMBL" id="MDD0823436.1"/>
    </source>
</evidence>
<feature type="signal peptide" evidence="2">
    <location>
        <begin position="1"/>
        <end position="18"/>
    </location>
</feature>
<keyword evidence="1 2" id="KW-0732">Signal</keyword>
<organism evidence="4 5">
    <name type="scientific">Mannheimia cairinae</name>
    <dbReference type="NCBI Taxonomy" id="3025936"/>
    <lineage>
        <taxon>Bacteria</taxon>
        <taxon>Pseudomonadati</taxon>
        <taxon>Pseudomonadota</taxon>
        <taxon>Gammaproteobacteria</taxon>
        <taxon>Pasteurellales</taxon>
        <taxon>Pasteurellaceae</taxon>
        <taxon>Mannheimia</taxon>
    </lineage>
</organism>
<comment type="caution">
    <text evidence="4">The sequence shown here is derived from an EMBL/GenBank/DDBJ whole genome shotgun (WGS) entry which is preliminary data.</text>
</comment>
<protein>
    <submittedName>
        <fullName evidence="4">Porin family protein</fullName>
    </submittedName>
</protein>
<evidence type="ECO:0000256" key="1">
    <source>
        <dbReference type="ARBA" id="ARBA00022729"/>
    </source>
</evidence>
<dbReference type="SUPFAM" id="SSF56925">
    <property type="entry name" value="OMPA-like"/>
    <property type="match status" value="1"/>
</dbReference>
<accession>A0ABT5MPB3</accession>
<name>A0ABT5MPB3_9PAST</name>